<feature type="region of interest" description="Disordered" evidence="5">
    <location>
        <begin position="1089"/>
        <end position="1119"/>
    </location>
</feature>
<dbReference type="GO" id="GO:0008168">
    <property type="term" value="F:methyltransferase activity"/>
    <property type="evidence" value="ECO:0007669"/>
    <property type="project" value="UniProtKB-KW"/>
</dbReference>
<evidence type="ECO:0000256" key="4">
    <source>
        <dbReference type="ARBA" id="ARBA00047942"/>
    </source>
</evidence>
<evidence type="ECO:0000256" key="1">
    <source>
        <dbReference type="ARBA" id="ARBA00011900"/>
    </source>
</evidence>
<feature type="domain" description="DNA methylase adenine-specific" evidence="6">
    <location>
        <begin position="321"/>
        <end position="511"/>
    </location>
</feature>
<dbReference type="PANTHER" id="PTHR33841:SF1">
    <property type="entry name" value="DNA METHYLTRANSFERASE A"/>
    <property type="match status" value="1"/>
</dbReference>
<evidence type="ECO:0000313" key="9">
    <source>
        <dbReference type="Proteomes" id="UP000830158"/>
    </source>
</evidence>
<protein>
    <recommendedName>
        <fullName evidence="1">site-specific DNA-methyltransferase (adenine-specific)</fullName>
        <ecNumber evidence="1">2.1.1.72</ecNumber>
    </recommendedName>
</protein>
<evidence type="ECO:0000256" key="2">
    <source>
        <dbReference type="ARBA" id="ARBA00022603"/>
    </source>
</evidence>
<evidence type="ECO:0000256" key="3">
    <source>
        <dbReference type="ARBA" id="ARBA00022679"/>
    </source>
</evidence>
<sequence>MTVPRAGSRRLSRSEGRFLDIISQFGRELAPRMRGDGRSEDRLRTPVAGLIQRLGDTYGISLVVHDEVVLTELDSRPDMAVDAPSGRIGYLELKAPGKGTPETWRPNQHDRRQWENLKSLPNLIYTDGTSWALYRKGNLVGRVGTLDGDLARAGGRLKPADASLERLLKDFLEWRPEQPRSLRAVVNEVAPLCRLLREQVLETLTLERTSPEQPFTILALEWRSILFPAAGDKKDEADQNFADSYAQAVTFGLLLARVDGVPFEGRSPAGIAEQLAKQHSLLGEALLILAHPRWVGHLNVVDTLVRIIGNIDWSLVDMGDADTYAKLYETFLDSYDPALRRRSGTYYTPAPVARAMVSFVDEILKLRLGKRRGFASPDVVALDPAMGAGTFLAEVLESAAGTLRAERGSKAVPAAHIRELFAKRLVGFELQAAPFAVAELRLHATLRTIYGVELPAEEPRFLTDTLDDPYAMPFDYGQVYNELKKSRKRANQVKIDAPVMVVIGNPPWRERARGAAKWLEERRDPRRPVDVSKRPSLDEFRTPGLGKFAFNLNNMWTYFWRWSAWKAFESNDPVGVVALITPSAYLTSRSYAGMRQYLRKTADEGWIIDLSPEEHRPDIRTRIFPETQHKICIGIFMRTGNPDPKTPARIHYIALAGTQRQKFDALSTLSTQAPGWEDCPADWQAAFRPGDSDWETFPALGDLFPWQQPGVNSNRNWVWAPDAETLQKRWARLVHATPAEKPILFKETGDRKIDQQYSLMPGQQGPIVPILDDKRTKVETVPMAFRSFDRQRLIYDRRAIDRPRPELWWSYGTKQIYMCEQHAHAISGGPAVVFTSLVPNVHCFDGRGGRVLPLFRDAEGCVANLPPKLTRVLARFLGHRIKAEDVLAYVAGVVAHPGFTQRFQRQLKTPGIRVPLTLDPELWREGVELGRRILWLHTYGERMINPAQKRPRSLGRVRRAGYIEPVPSGDDQLPTSVRYEEETQTLVLGEDTLFERAGRVHPVRKEVWEYHVGNLQIVRKWFSYRHPDPRRRRRTSPLDDINPSRWTAEFDDDLLDLLEVLEGCVELEPAQRDLLERILAGPLITADDLEREEVLPAPPPYQRPPNERQSEPLIQYDAQ</sequence>
<proteinExistence type="predicted"/>
<dbReference type="InterPro" id="IPR003356">
    <property type="entry name" value="DNA_methylase_A-5"/>
</dbReference>
<dbReference type="PRINTS" id="PR00507">
    <property type="entry name" value="N12N6MTFRASE"/>
</dbReference>
<evidence type="ECO:0000259" key="6">
    <source>
        <dbReference type="Pfam" id="PF02384"/>
    </source>
</evidence>
<name>A0ABY4NVY7_9PSEU</name>
<feature type="domain" description="Type ISP restriction-modification enzyme LLaBIII C-terminal specificity" evidence="7">
    <location>
        <begin position="702"/>
        <end position="1057"/>
    </location>
</feature>
<dbReference type="SUPFAM" id="SSF53335">
    <property type="entry name" value="S-adenosyl-L-methionine-dependent methyltransferases"/>
    <property type="match status" value="1"/>
</dbReference>
<dbReference type="InterPro" id="IPR041635">
    <property type="entry name" value="Type_ISP_LLaBIII_C"/>
</dbReference>
<dbReference type="RefSeq" id="WP_116112647.1">
    <property type="nucleotide sequence ID" value="NZ_CP091196.1"/>
</dbReference>
<dbReference type="Pfam" id="PF18135">
    <property type="entry name" value="Type_ISP_C"/>
    <property type="match status" value="1"/>
</dbReference>
<dbReference type="Pfam" id="PF02384">
    <property type="entry name" value="N6_Mtase"/>
    <property type="match status" value="1"/>
</dbReference>
<evidence type="ECO:0000259" key="7">
    <source>
        <dbReference type="Pfam" id="PF18135"/>
    </source>
</evidence>
<dbReference type="InterPro" id="IPR029063">
    <property type="entry name" value="SAM-dependent_MTases_sf"/>
</dbReference>
<accession>A0ABY4NVY7</accession>
<dbReference type="GO" id="GO:0032259">
    <property type="term" value="P:methylation"/>
    <property type="evidence" value="ECO:0007669"/>
    <property type="project" value="UniProtKB-KW"/>
</dbReference>
<dbReference type="Gene3D" id="3.40.50.150">
    <property type="entry name" value="Vaccinia Virus protein VP39"/>
    <property type="match status" value="1"/>
</dbReference>
<organism evidence="8 9">
    <name type="scientific">Amycolatopsis thermalba</name>
    <dbReference type="NCBI Taxonomy" id="944492"/>
    <lineage>
        <taxon>Bacteria</taxon>
        <taxon>Bacillati</taxon>
        <taxon>Actinomycetota</taxon>
        <taxon>Actinomycetes</taxon>
        <taxon>Pseudonocardiales</taxon>
        <taxon>Pseudonocardiaceae</taxon>
        <taxon>Amycolatopsis</taxon>
    </lineage>
</organism>
<dbReference type="Proteomes" id="UP000830158">
    <property type="component" value="Chromosome"/>
</dbReference>
<evidence type="ECO:0000313" key="8">
    <source>
        <dbReference type="EMBL" id="UQS24231.1"/>
    </source>
</evidence>
<gene>
    <name evidence="8" type="ORF">L1857_16045</name>
</gene>
<dbReference type="PANTHER" id="PTHR33841">
    <property type="entry name" value="DNA METHYLTRANSFERASE YEEA-RELATED"/>
    <property type="match status" value="1"/>
</dbReference>
<comment type="catalytic activity">
    <reaction evidence="4">
        <text>a 2'-deoxyadenosine in DNA + S-adenosyl-L-methionine = an N(6)-methyl-2'-deoxyadenosine in DNA + S-adenosyl-L-homocysteine + H(+)</text>
        <dbReference type="Rhea" id="RHEA:15197"/>
        <dbReference type="Rhea" id="RHEA-COMP:12418"/>
        <dbReference type="Rhea" id="RHEA-COMP:12419"/>
        <dbReference type="ChEBI" id="CHEBI:15378"/>
        <dbReference type="ChEBI" id="CHEBI:57856"/>
        <dbReference type="ChEBI" id="CHEBI:59789"/>
        <dbReference type="ChEBI" id="CHEBI:90615"/>
        <dbReference type="ChEBI" id="CHEBI:90616"/>
        <dbReference type="EC" id="2.1.1.72"/>
    </reaction>
</comment>
<dbReference type="EMBL" id="CP091196">
    <property type="protein sequence ID" value="UQS24231.1"/>
    <property type="molecule type" value="Genomic_DNA"/>
</dbReference>
<evidence type="ECO:0000256" key="5">
    <source>
        <dbReference type="SAM" id="MobiDB-lite"/>
    </source>
</evidence>
<reference evidence="8" key="1">
    <citation type="submission" date="2022-01" db="EMBL/GenBank/DDBJ databases">
        <title>PSI-footprinting approach for the identification of protein synthesis inhibitor producers.</title>
        <authorList>
            <person name="Handel F."/>
            <person name="Kulik A."/>
            <person name="Wex K.W."/>
            <person name="Berscheid A."/>
            <person name="Saur J.S."/>
            <person name="Winkler A."/>
            <person name="Wibberg D."/>
            <person name="Kalinowski J."/>
            <person name="Broetz-Oesterhelt H."/>
            <person name="Mast Y."/>
        </authorList>
    </citation>
    <scope>NUCLEOTIDE SEQUENCE</scope>
    <source>
        <strain evidence="8">KNN 49.3e</strain>
    </source>
</reference>
<keyword evidence="3" id="KW-0808">Transferase</keyword>
<dbReference type="EC" id="2.1.1.72" evidence="1"/>
<keyword evidence="2 8" id="KW-0489">Methyltransferase</keyword>
<dbReference type="InterPro" id="IPR050953">
    <property type="entry name" value="N4_N6_ade-DNA_methylase"/>
</dbReference>
<keyword evidence="9" id="KW-1185">Reference proteome</keyword>